<protein>
    <recommendedName>
        <fullName evidence="4">SH3 domain-containing protein</fullName>
    </recommendedName>
</protein>
<evidence type="ECO:0000313" key="2">
    <source>
        <dbReference type="EMBL" id="PPQ64150.1"/>
    </source>
</evidence>
<dbReference type="InterPro" id="IPR036028">
    <property type="entry name" value="SH3-like_dom_sf"/>
</dbReference>
<dbReference type="AlphaFoldDB" id="A0A409VEC9"/>
<dbReference type="OrthoDB" id="5983572at2759"/>
<proteinExistence type="predicted"/>
<dbReference type="EMBL" id="NHTK01006094">
    <property type="protein sequence ID" value="PPQ64150.1"/>
    <property type="molecule type" value="Genomic_DNA"/>
</dbReference>
<accession>A0A409VEC9</accession>
<name>A0A409VEC9_9AGAR</name>
<gene>
    <name evidence="2" type="ORF">CVT24_008780</name>
</gene>
<dbReference type="CDD" id="cd00174">
    <property type="entry name" value="SH3"/>
    <property type="match status" value="1"/>
</dbReference>
<feature type="compositionally biased region" description="Pro residues" evidence="1">
    <location>
        <begin position="138"/>
        <end position="159"/>
    </location>
</feature>
<comment type="caution">
    <text evidence="2">The sequence shown here is derived from an EMBL/GenBank/DDBJ whole genome shotgun (WGS) entry which is preliminary data.</text>
</comment>
<dbReference type="InParanoid" id="A0A409VEC9"/>
<evidence type="ECO:0008006" key="4">
    <source>
        <dbReference type="Google" id="ProtNLM"/>
    </source>
</evidence>
<keyword evidence="3" id="KW-1185">Reference proteome</keyword>
<evidence type="ECO:0000256" key="1">
    <source>
        <dbReference type="SAM" id="MobiDB-lite"/>
    </source>
</evidence>
<evidence type="ECO:0000313" key="3">
    <source>
        <dbReference type="Proteomes" id="UP000284842"/>
    </source>
</evidence>
<reference evidence="2 3" key="1">
    <citation type="journal article" date="2018" name="Evol. Lett.">
        <title>Horizontal gene cluster transfer increased hallucinogenic mushroom diversity.</title>
        <authorList>
            <person name="Reynolds H.T."/>
            <person name="Vijayakumar V."/>
            <person name="Gluck-Thaler E."/>
            <person name="Korotkin H.B."/>
            <person name="Matheny P.B."/>
            <person name="Slot J.C."/>
        </authorList>
    </citation>
    <scope>NUCLEOTIDE SEQUENCE [LARGE SCALE GENOMIC DNA]</scope>
    <source>
        <strain evidence="2 3">2629</strain>
    </source>
</reference>
<dbReference type="Proteomes" id="UP000284842">
    <property type="component" value="Unassembled WGS sequence"/>
</dbReference>
<dbReference type="STRING" id="181874.A0A409VEC9"/>
<feature type="region of interest" description="Disordered" evidence="1">
    <location>
        <begin position="97"/>
        <end position="164"/>
    </location>
</feature>
<sequence length="209" mass="22251">MVEQDAIQFILSQTKANIEFLVNSKTLSKDQGNDILAKLSSPPPINTATKPCSYLFKARAIWGYNENGQASSDLTFFAGDVIEVIEETNERIDAPVPERKPATFNGGFPDHRPPPQHNNALPYGGGPGYAPYHHPPQNYGPPPPNHYQPQYNAPPPPPAQQQVVVNSEPEKKPGVFSGGLGNTLAHSAAGGLGFGAGSAVAGNLVNSLF</sequence>
<organism evidence="2 3">
    <name type="scientific">Panaeolus cyanescens</name>
    <dbReference type="NCBI Taxonomy" id="181874"/>
    <lineage>
        <taxon>Eukaryota</taxon>
        <taxon>Fungi</taxon>
        <taxon>Dikarya</taxon>
        <taxon>Basidiomycota</taxon>
        <taxon>Agaricomycotina</taxon>
        <taxon>Agaricomycetes</taxon>
        <taxon>Agaricomycetidae</taxon>
        <taxon>Agaricales</taxon>
        <taxon>Agaricineae</taxon>
        <taxon>Galeropsidaceae</taxon>
        <taxon>Panaeolus</taxon>
    </lineage>
</organism>
<dbReference type="SUPFAM" id="SSF50044">
    <property type="entry name" value="SH3-domain"/>
    <property type="match status" value="1"/>
</dbReference>